<gene>
    <name evidence="19" type="ORF">NCGR_LOCUS38400</name>
</gene>
<comment type="catalytic activity">
    <reaction evidence="13">
        <text>2-carboxy-D-arabinitol 1-phosphate + H2O = 2-carboxy-D-arabinitol + phosphate</text>
        <dbReference type="Rhea" id="RHEA:17837"/>
        <dbReference type="ChEBI" id="CHEBI:15377"/>
        <dbReference type="ChEBI" id="CHEBI:43474"/>
        <dbReference type="ChEBI" id="CHEBI:58008"/>
        <dbReference type="ChEBI" id="CHEBI:58185"/>
        <dbReference type="EC" id="3.1.3.63"/>
    </reaction>
</comment>
<feature type="transmembrane region" description="Helical" evidence="18">
    <location>
        <begin position="802"/>
        <end position="826"/>
    </location>
</feature>
<feature type="region of interest" description="Disordered" evidence="17">
    <location>
        <begin position="887"/>
        <end position="916"/>
    </location>
</feature>
<name>A0A811Q997_9POAL</name>
<dbReference type="SMART" id="SM00855">
    <property type="entry name" value="PGAM"/>
    <property type="match status" value="2"/>
</dbReference>
<dbReference type="OrthoDB" id="354304at2759"/>
<evidence type="ECO:0000256" key="18">
    <source>
        <dbReference type="SAM" id="Phobius"/>
    </source>
</evidence>
<evidence type="ECO:0000256" key="13">
    <source>
        <dbReference type="ARBA" id="ARBA00052441"/>
    </source>
</evidence>
<dbReference type="EC" id="3.1.3.63" evidence="14"/>
<keyword evidence="4" id="KW-0934">Plastid</keyword>
<dbReference type="FunFam" id="3.40.50.1240:FF:000028">
    <property type="entry name" value="Putative 2-carboxy-D-arabinitol-1-phosphatase"/>
    <property type="match status" value="1"/>
</dbReference>
<evidence type="ECO:0000256" key="2">
    <source>
        <dbReference type="ARBA" id="ARBA00004477"/>
    </source>
</evidence>
<dbReference type="PANTHER" id="PTHR21212:SF5">
    <property type="entry name" value="SEIPIN-1"/>
    <property type="match status" value="1"/>
</dbReference>
<dbReference type="InterPro" id="IPR029033">
    <property type="entry name" value="His_PPase_superfam"/>
</dbReference>
<dbReference type="PROSITE" id="PS00175">
    <property type="entry name" value="PG_MUTASE"/>
    <property type="match status" value="1"/>
</dbReference>
<feature type="region of interest" description="Disordered" evidence="17">
    <location>
        <begin position="75"/>
        <end position="95"/>
    </location>
</feature>
<dbReference type="PANTHER" id="PTHR21212">
    <property type="entry name" value="BERNARDINELLI-SEIP CONGENITAL LIPODYSTROPHY 2 HOMOLOG BSCL2 PROTEIN"/>
    <property type="match status" value="1"/>
</dbReference>
<dbReference type="FunFam" id="3.40.50.1240:FF:000018">
    <property type="entry name" value="Phosphoglycerate mutase"/>
    <property type="match status" value="1"/>
</dbReference>
<evidence type="ECO:0000256" key="12">
    <source>
        <dbReference type="ARBA" id="ARBA00038362"/>
    </source>
</evidence>
<evidence type="ECO:0000256" key="10">
    <source>
        <dbReference type="ARBA" id="ARBA00023098"/>
    </source>
</evidence>
<reference evidence="19" key="1">
    <citation type="submission" date="2020-10" db="EMBL/GenBank/DDBJ databases">
        <authorList>
            <person name="Han B."/>
            <person name="Lu T."/>
            <person name="Zhao Q."/>
            <person name="Huang X."/>
            <person name="Zhao Y."/>
        </authorList>
    </citation>
    <scope>NUCLEOTIDE SEQUENCE</scope>
</reference>
<dbReference type="GO" id="GO:0140042">
    <property type="term" value="P:lipid droplet formation"/>
    <property type="evidence" value="ECO:0007669"/>
    <property type="project" value="UniProtKB-ARBA"/>
</dbReference>
<dbReference type="InterPro" id="IPR013078">
    <property type="entry name" value="His_Pase_superF_clade-1"/>
</dbReference>
<dbReference type="GO" id="GO:0006629">
    <property type="term" value="P:lipid metabolic process"/>
    <property type="evidence" value="ECO:0007669"/>
    <property type="project" value="UniProtKB-KW"/>
</dbReference>
<keyword evidence="6" id="KW-0378">Hydrolase</keyword>
<evidence type="ECO:0000256" key="7">
    <source>
        <dbReference type="ARBA" id="ARBA00022824"/>
    </source>
</evidence>
<feature type="transmembrane region" description="Helical" evidence="18">
    <location>
        <begin position="553"/>
        <end position="580"/>
    </location>
</feature>
<dbReference type="CDD" id="cd23995">
    <property type="entry name" value="Seipin_BSCL2_like"/>
    <property type="match status" value="1"/>
</dbReference>
<dbReference type="CDD" id="cd07067">
    <property type="entry name" value="HP_PGM_like"/>
    <property type="match status" value="2"/>
</dbReference>
<organism evidence="19 20">
    <name type="scientific">Miscanthus lutarioriparius</name>
    <dbReference type="NCBI Taxonomy" id="422564"/>
    <lineage>
        <taxon>Eukaryota</taxon>
        <taxon>Viridiplantae</taxon>
        <taxon>Streptophyta</taxon>
        <taxon>Embryophyta</taxon>
        <taxon>Tracheophyta</taxon>
        <taxon>Spermatophyta</taxon>
        <taxon>Magnoliopsida</taxon>
        <taxon>Liliopsida</taxon>
        <taxon>Poales</taxon>
        <taxon>Poaceae</taxon>
        <taxon>PACMAD clade</taxon>
        <taxon>Panicoideae</taxon>
        <taxon>Andropogonodae</taxon>
        <taxon>Andropogoneae</taxon>
        <taxon>Saccharinae</taxon>
        <taxon>Miscanthus</taxon>
    </lineage>
</organism>
<evidence type="ECO:0000256" key="17">
    <source>
        <dbReference type="SAM" id="MobiDB-lite"/>
    </source>
</evidence>
<feature type="active site" description="Tele-phosphohistidine intermediate" evidence="15">
    <location>
        <position position="67"/>
    </location>
</feature>
<dbReference type="SUPFAM" id="SSF53254">
    <property type="entry name" value="Phosphoglycerate mutase-like"/>
    <property type="match status" value="2"/>
</dbReference>
<evidence type="ECO:0000256" key="5">
    <source>
        <dbReference type="ARBA" id="ARBA00022692"/>
    </source>
</evidence>
<evidence type="ECO:0000256" key="15">
    <source>
        <dbReference type="PIRSR" id="PIRSR613078-1"/>
    </source>
</evidence>
<dbReference type="InterPro" id="IPR001345">
    <property type="entry name" value="PG/BPGM_mutase_AS"/>
</dbReference>
<feature type="active site" description="Proton donor/acceptor" evidence="15">
    <location>
        <position position="141"/>
    </location>
</feature>
<comment type="caution">
    <text evidence="19">The sequence shown here is derived from an EMBL/GenBank/DDBJ whole genome shotgun (WGS) entry which is preliminary data.</text>
</comment>
<dbReference type="Proteomes" id="UP000604825">
    <property type="component" value="Unassembled WGS sequence"/>
</dbReference>
<comment type="subcellular location">
    <subcellularLocation>
        <location evidence="2">Endoplasmic reticulum membrane</location>
        <topology evidence="2">Multi-pass membrane protein</topology>
    </subcellularLocation>
    <subcellularLocation>
        <location evidence="1">Plastid</location>
        <location evidence="1">Chloroplast stroma</location>
    </subcellularLocation>
</comment>
<keyword evidence="5 18" id="KW-0812">Transmembrane</keyword>
<keyword evidence="8" id="KW-0809">Transit peptide</keyword>
<dbReference type="InterPro" id="IPR009617">
    <property type="entry name" value="Seipin"/>
</dbReference>
<feature type="binding site" evidence="16">
    <location>
        <position position="152"/>
    </location>
    <ligand>
        <name>substrate</name>
    </ligand>
</feature>
<feature type="binding site" evidence="16">
    <location>
        <position position="117"/>
    </location>
    <ligand>
        <name>substrate</name>
    </ligand>
</feature>
<keyword evidence="11 18" id="KW-0472">Membrane</keyword>
<evidence type="ECO:0000313" key="19">
    <source>
        <dbReference type="EMBL" id="CAD6254801.1"/>
    </source>
</evidence>
<feature type="compositionally biased region" description="Polar residues" evidence="17">
    <location>
        <begin position="75"/>
        <end position="85"/>
    </location>
</feature>
<keyword evidence="7" id="KW-0256">Endoplasmic reticulum</keyword>
<evidence type="ECO:0000256" key="11">
    <source>
        <dbReference type="ARBA" id="ARBA00023136"/>
    </source>
</evidence>
<evidence type="ECO:0000256" key="4">
    <source>
        <dbReference type="ARBA" id="ARBA00022640"/>
    </source>
</evidence>
<evidence type="ECO:0000313" key="20">
    <source>
        <dbReference type="Proteomes" id="UP000604825"/>
    </source>
</evidence>
<protein>
    <recommendedName>
        <fullName evidence="14">2-carboxy-D-arabinitol-1-phosphatase</fullName>
        <ecNumber evidence="14">3.1.3.63</ecNumber>
    </recommendedName>
</protein>
<proteinExistence type="inferred from homology"/>
<evidence type="ECO:0000256" key="3">
    <source>
        <dbReference type="ARBA" id="ARBA00022528"/>
    </source>
</evidence>
<feature type="region of interest" description="Disordered" evidence="17">
    <location>
        <begin position="1"/>
        <end position="55"/>
    </location>
</feature>
<evidence type="ECO:0000256" key="8">
    <source>
        <dbReference type="ARBA" id="ARBA00022946"/>
    </source>
</evidence>
<keyword evidence="20" id="KW-1185">Reference proteome</keyword>
<evidence type="ECO:0000256" key="16">
    <source>
        <dbReference type="PIRSR" id="PIRSR613078-2"/>
    </source>
</evidence>
<keyword evidence="9 18" id="KW-1133">Transmembrane helix</keyword>
<dbReference type="Gene3D" id="3.40.50.1240">
    <property type="entry name" value="Phosphoglycerate mutase-like"/>
    <property type="match status" value="2"/>
</dbReference>
<feature type="binding site" evidence="16">
    <location>
        <begin position="66"/>
        <end position="73"/>
    </location>
    <ligand>
        <name>substrate</name>
    </ligand>
</feature>
<evidence type="ECO:0000256" key="14">
    <source>
        <dbReference type="ARBA" id="ARBA00066640"/>
    </source>
</evidence>
<dbReference type="GO" id="GO:0047538">
    <property type="term" value="F:2-carboxy-D-arabinitol-1-phosphatase activity"/>
    <property type="evidence" value="ECO:0007669"/>
    <property type="project" value="UniProtKB-EC"/>
</dbReference>
<keyword evidence="3" id="KW-0150">Chloroplast</keyword>
<dbReference type="Pfam" id="PF00300">
    <property type="entry name" value="His_Phos_1"/>
    <property type="match status" value="2"/>
</dbReference>
<comment type="similarity">
    <text evidence="12">Belongs to the phosphoglycerate mutase family.</text>
</comment>
<dbReference type="Pfam" id="PF06775">
    <property type="entry name" value="Seipin"/>
    <property type="match status" value="1"/>
</dbReference>
<dbReference type="GO" id="GO:0005789">
    <property type="term" value="C:endoplasmic reticulum membrane"/>
    <property type="evidence" value="ECO:0007669"/>
    <property type="project" value="UniProtKB-SubCell"/>
</dbReference>
<accession>A0A811Q997</accession>
<evidence type="ECO:0000256" key="6">
    <source>
        <dbReference type="ARBA" id="ARBA00022801"/>
    </source>
</evidence>
<dbReference type="GO" id="GO:0009570">
    <property type="term" value="C:chloroplast stroma"/>
    <property type="evidence" value="ECO:0007669"/>
    <property type="project" value="UniProtKB-SubCell"/>
</dbReference>
<evidence type="ECO:0000256" key="1">
    <source>
        <dbReference type="ARBA" id="ARBA00004470"/>
    </source>
</evidence>
<sequence>MLQLAPTPRPSPAAAAPPARRRPRPSTSACVCCSSVHEPERSPSPRPRPGASLPPLREAKRVVLVRHGQSTWNAEGRIQGSSDLSALTPKGESQAETSRQMLLSDSFDACFTSPLARSRRTAEIIWQGRDDDLIPDSDLREIDLYSFQGLLKHEGKERYGLLYRQWQKNAANFSIDGHYPVQELWGRAQSCWERILAHQGKSVLVVAHNAVNQALVATSLGLGAEYFRILLQSNCGASVLDFTPQTSGGPPNVCLNRLNQTPNSPVSGGSSAGRKTSKRIILACQGATQSSSEISLGGMGYAPLNMLGTIQSQKTAELLLDLKVNSIICSPQVAAVDTATVICEVQEAADCLGADCVPRYVETKRLMELEIEDAFQAKQKSFGEIVQSGWLGGMEYKLLERLWSQSKDAWQALLNELPDDTSERVLVAVGHPAIHLALICRCLDLPMEYMSSFHLDDGSISVIDFPDGPIGRGIIRCTNYTAHLVGKAKELHVLLHALHPVEPLMEYSTPHQVSRYQQHGYSGDGLYTGRPRSSASGESDDDALLFLAAPAGWLIRLLAFLGELVASAILSLVFPVAALVGALRALPAAVAPSLRRAARGLLAAACTFVALVAALLVSVLLGFVLVRHWVEDPVTVRQQLFFDYTEAQPSAAVVLGGGARGAGAVLPAGHSVRVSMALLFPDSYHNREVGMFQIKAEAVSVTGITMASATQPYMLRYKSTHVRLAQSALLCVPLTLGIRSETQAASLKVLQYREGHGRHRRTGVIRVLLQPRAATVQLPQVYRAEVVVQTALPWSKSLARGLKWTLCVWVSSSVYVALIVLAVCWARPLVVSARNRRLSEIQADGKMASGLGSGDIGESSSKEVSEDFAVKWRERRSKRKAQFRTRLHGGSMDLESTEGSTSSVAVVETSEAMNDP</sequence>
<dbReference type="EMBL" id="CAJGYO010000009">
    <property type="protein sequence ID" value="CAD6254801.1"/>
    <property type="molecule type" value="Genomic_DNA"/>
</dbReference>
<keyword evidence="10" id="KW-0443">Lipid metabolism</keyword>
<dbReference type="AlphaFoldDB" id="A0A811Q997"/>
<feature type="transmembrane region" description="Helical" evidence="18">
    <location>
        <begin position="601"/>
        <end position="626"/>
    </location>
</feature>
<evidence type="ECO:0000256" key="9">
    <source>
        <dbReference type="ARBA" id="ARBA00022989"/>
    </source>
</evidence>
<feature type="compositionally biased region" description="Low complexity" evidence="17">
    <location>
        <begin position="897"/>
        <end position="916"/>
    </location>
</feature>